<dbReference type="GO" id="GO:1901135">
    <property type="term" value="P:carbohydrate derivative metabolic process"/>
    <property type="evidence" value="ECO:0007669"/>
    <property type="project" value="InterPro"/>
</dbReference>
<dbReference type="AlphaFoldDB" id="A0A316VUV1"/>
<dbReference type="PANTHER" id="PTHR38418:SF2">
    <property type="entry name" value="SUGAR ISOMERASE, KPSF_GUTQ (AFU_ORTHOLOGUE AFUA_6G08860)"/>
    <property type="match status" value="1"/>
</dbReference>
<keyword evidence="4" id="KW-1185">Reference proteome</keyword>
<dbReference type="PANTHER" id="PTHR38418">
    <property type="entry name" value="SUGAR ISOMERASE, KPSF/GUTQ (AFU_ORTHOLOGUE AFUA_6G08860)"/>
    <property type="match status" value="1"/>
</dbReference>
<feature type="compositionally biased region" description="Polar residues" evidence="1">
    <location>
        <begin position="383"/>
        <end position="402"/>
    </location>
</feature>
<dbReference type="SUPFAM" id="SSF53697">
    <property type="entry name" value="SIS domain"/>
    <property type="match status" value="1"/>
</dbReference>
<sequence>MAQLHRHDTHAHQPDMLSATAYPVPSSSRLGLVSTDGSATRHESASSSGWSSPMFKSSDLDLFDVDTRFGRDLGMDDTIENDDAECRFDDHLDGQITPPSTAPPSAYSASCFGVGNKHATLAPPRHHGHRAPAAAHHAKSDAQVGAAASSRYHAASVVDHAGANATHESPNSPDESSPLSSASNSDLEGENSEDELGIDLPAATQHAQSVLLAEAKALMEAASRLQTQPSEFKKAIKTIVHCVAGGGKIVWTGVGKSGIIARKLHASSLSLGLSSAWLCPISALHGDLGTLSGHWPQAPRPPLLRARMAEHRAPPAPVPDVLCALSHSGESAELLNLLPHAQARGCPIVAFTSKDESSLAKAAKITRGAWVDCRTASPMVEAGTNSTAASESPSQTTGSHATTARARSDSAHCSCCPNGSYDANTSPINTSAEADALVPAPTSSTTVALAMGDSLVLSVARACGLGVQSFKQNHPGGSLGARLVHA</sequence>
<name>A0A316VUV1_9BASI</name>
<evidence type="ECO:0000313" key="4">
    <source>
        <dbReference type="Proteomes" id="UP000245783"/>
    </source>
</evidence>
<protein>
    <submittedName>
        <fullName evidence="3">SIS domain-containing protein</fullName>
    </submittedName>
</protein>
<evidence type="ECO:0000259" key="2">
    <source>
        <dbReference type="PROSITE" id="PS51464"/>
    </source>
</evidence>
<dbReference type="OrthoDB" id="1872003at2759"/>
<proteinExistence type="predicted"/>
<evidence type="ECO:0000256" key="1">
    <source>
        <dbReference type="SAM" id="MobiDB-lite"/>
    </source>
</evidence>
<dbReference type="Proteomes" id="UP000245783">
    <property type="component" value="Unassembled WGS sequence"/>
</dbReference>
<dbReference type="STRING" id="1522189.A0A316VUV1"/>
<accession>A0A316VUV1</accession>
<feature type="region of interest" description="Disordered" evidence="1">
    <location>
        <begin position="1"/>
        <end position="52"/>
    </location>
</feature>
<reference evidence="3 4" key="1">
    <citation type="journal article" date="2018" name="Mol. Biol. Evol.">
        <title>Broad Genomic Sampling Reveals a Smut Pathogenic Ancestry of the Fungal Clade Ustilaginomycotina.</title>
        <authorList>
            <person name="Kijpornyongpan T."/>
            <person name="Mondo S.J."/>
            <person name="Barry K."/>
            <person name="Sandor L."/>
            <person name="Lee J."/>
            <person name="Lipzen A."/>
            <person name="Pangilinan J."/>
            <person name="LaButti K."/>
            <person name="Hainaut M."/>
            <person name="Henrissat B."/>
            <person name="Grigoriev I.V."/>
            <person name="Spatafora J.W."/>
            <person name="Aime M.C."/>
        </authorList>
    </citation>
    <scope>NUCLEOTIDE SEQUENCE [LARGE SCALE GENOMIC DNA]</scope>
    <source>
        <strain evidence="3 4">MCA 4658</strain>
    </source>
</reference>
<dbReference type="InParanoid" id="A0A316VUV1"/>
<dbReference type="EMBL" id="KZ819426">
    <property type="protein sequence ID" value="PWN40193.1"/>
    <property type="molecule type" value="Genomic_DNA"/>
</dbReference>
<dbReference type="InterPro" id="IPR001347">
    <property type="entry name" value="SIS_dom"/>
</dbReference>
<dbReference type="GeneID" id="37039026"/>
<dbReference type="RefSeq" id="XP_025367353.1">
    <property type="nucleotide sequence ID" value="XM_025517156.1"/>
</dbReference>
<gene>
    <name evidence="3" type="ORF">IE81DRAFT_368484</name>
</gene>
<dbReference type="PROSITE" id="PS51464">
    <property type="entry name" value="SIS"/>
    <property type="match status" value="1"/>
</dbReference>
<feature type="region of interest" description="Disordered" evidence="1">
    <location>
        <begin position="121"/>
        <end position="193"/>
    </location>
</feature>
<evidence type="ECO:0000313" key="3">
    <source>
        <dbReference type="EMBL" id="PWN40193.1"/>
    </source>
</evidence>
<dbReference type="Pfam" id="PF13580">
    <property type="entry name" value="SIS_2"/>
    <property type="match status" value="1"/>
</dbReference>
<dbReference type="InterPro" id="IPR046348">
    <property type="entry name" value="SIS_dom_sf"/>
</dbReference>
<feature type="compositionally biased region" description="Low complexity" evidence="1">
    <location>
        <begin position="168"/>
        <end position="186"/>
    </location>
</feature>
<feature type="domain" description="SIS" evidence="2">
    <location>
        <begin position="239"/>
        <end position="412"/>
    </location>
</feature>
<feature type="region of interest" description="Disordered" evidence="1">
    <location>
        <begin position="381"/>
        <end position="405"/>
    </location>
</feature>
<dbReference type="Gene3D" id="3.40.50.10490">
    <property type="entry name" value="Glucose-6-phosphate isomerase like protein, domain 1"/>
    <property type="match status" value="1"/>
</dbReference>
<organism evidence="3 4">
    <name type="scientific">Ceraceosorus guamensis</name>
    <dbReference type="NCBI Taxonomy" id="1522189"/>
    <lineage>
        <taxon>Eukaryota</taxon>
        <taxon>Fungi</taxon>
        <taxon>Dikarya</taxon>
        <taxon>Basidiomycota</taxon>
        <taxon>Ustilaginomycotina</taxon>
        <taxon>Exobasidiomycetes</taxon>
        <taxon>Ceraceosorales</taxon>
        <taxon>Ceraceosoraceae</taxon>
        <taxon>Ceraceosorus</taxon>
    </lineage>
</organism>
<dbReference type="GO" id="GO:0097367">
    <property type="term" value="F:carbohydrate derivative binding"/>
    <property type="evidence" value="ECO:0007669"/>
    <property type="project" value="InterPro"/>
</dbReference>